<proteinExistence type="predicted"/>
<dbReference type="HOGENOM" id="CLU_846949_0_0_6"/>
<dbReference type="EMBL" id="CT573326">
    <property type="protein sequence ID" value="CAK15340.1"/>
    <property type="molecule type" value="Genomic_DNA"/>
</dbReference>
<dbReference type="PROSITE" id="PS51257">
    <property type="entry name" value="PROKAR_LIPOPROTEIN"/>
    <property type="match status" value="1"/>
</dbReference>
<sequence>MRMSAIFNVFRNALVVVLFSITAGCVNLEEVQKFTEQSAALSSSNEITGYLDKGAARRAKLEETNNSLLYSVNCDEYSSRQARIQKKKKSEITCPPLLTVPPFPAGLNEDNKKSIASLHVVISDYMAKLAVLSGSDVVSLDKSTDELVSNLNKLPYTAESASKEEKEKRNAAYGAMVKLISIPLDLWRQHELKRIIQENDESIGTLANLLASILRDQAGKIDSESKVVSNWYNLADSTFPADTLEGALYVKNERDAKLAEISSKKKAAEAYSEALLEIKNTHHKLATESGSLDSDSGKQIIEYVKAAREKVVAARKQYDEAFKGESSK</sequence>
<evidence type="ECO:0000313" key="1">
    <source>
        <dbReference type="EMBL" id="CAK15340.1"/>
    </source>
</evidence>
<reference evidence="1 2" key="1">
    <citation type="journal article" date="2006" name="Nat. Biotechnol.">
        <title>Complete genome sequence of the entomopathogenic and metabolically versatile soil bacterium Pseudomonas entomophila.</title>
        <authorList>
            <person name="Vodovar N."/>
            <person name="Vallenet D."/>
            <person name="Cruveiller S."/>
            <person name="Rouy Z."/>
            <person name="Barbe V."/>
            <person name="Acosta C."/>
            <person name="Cattolico L."/>
            <person name="Jubin C."/>
            <person name="Lajus A."/>
            <person name="Segurens B."/>
            <person name="Vacherie B."/>
            <person name="Wincker P."/>
            <person name="Weissenbach J."/>
            <person name="Lemaitre B."/>
            <person name="Medigue C."/>
            <person name="Boccard F."/>
        </authorList>
    </citation>
    <scope>NUCLEOTIDE SEQUENCE [LARGE SCALE GENOMIC DNA]</scope>
    <source>
        <strain evidence="1 2">L48</strain>
    </source>
</reference>
<dbReference type="Proteomes" id="UP000000658">
    <property type="component" value="Chromosome"/>
</dbReference>
<protein>
    <submittedName>
        <fullName evidence="1">Uncharacterized protein</fullName>
    </submittedName>
</protein>
<dbReference type="AlphaFoldDB" id="Q1IAH9"/>
<dbReference type="KEGG" id="pen:PSEEN2538"/>
<name>Q1IAH9_PSEE4</name>
<evidence type="ECO:0000313" key="2">
    <source>
        <dbReference type="Proteomes" id="UP000000658"/>
    </source>
</evidence>
<accession>Q1IAH9</accession>
<gene>
    <name evidence="1" type="ordered locus">PSEEN2538</name>
</gene>
<organism evidence="1 2">
    <name type="scientific">Pseudomonas entomophila (strain L48)</name>
    <dbReference type="NCBI Taxonomy" id="384676"/>
    <lineage>
        <taxon>Bacteria</taxon>
        <taxon>Pseudomonadati</taxon>
        <taxon>Pseudomonadota</taxon>
        <taxon>Gammaproteobacteria</taxon>
        <taxon>Pseudomonadales</taxon>
        <taxon>Pseudomonadaceae</taxon>
        <taxon>Pseudomonas</taxon>
    </lineage>
</organism>